<gene>
    <name evidence="2" type="ORF">HNQ40_000832</name>
</gene>
<reference evidence="2 3" key="1">
    <citation type="submission" date="2020-08" db="EMBL/GenBank/DDBJ databases">
        <title>Genomic Encyclopedia of Type Strains, Phase IV (KMG-IV): sequencing the most valuable type-strain genomes for metagenomic binning, comparative biology and taxonomic classification.</title>
        <authorList>
            <person name="Goeker M."/>
        </authorList>
    </citation>
    <scope>NUCLEOTIDE SEQUENCE [LARGE SCALE GENOMIC DNA]</scope>
    <source>
        <strain evidence="2 3">DSM 103725</strain>
    </source>
</reference>
<dbReference type="InterPro" id="IPR007296">
    <property type="entry name" value="DUF403"/>
</dbReference>
<dbReference type="AlphaFoldDB" id="A0A7X0H4B3"/>
<dbReference type="Proteomes" id="UP000541810">
    <property type="component" value="Unassembled WGS sequence"/>
</dbReference>
<proteinExistence type="predicted"/>
<dbReference type="PANTHER" id="PTHR34595">
    <property type="entry name" value="BLR5612 PROTEIN"/>
    <property type="match status" value="1"/>
</dbReference>
<organism evidence="2 3">
    <name type="scientific">Algisphaera agarilytica</name>
    <dbReference type="NCBI Taxonomy" id="1385975"/>
    <lineage>
        <taxon>Bacteria</taxon>
        <taxon>Pseudomonadati</taxon>
        <taxon>Planctomycetota</taxon>
        <taxon>Phycisphaerae</taxon>
        <taxon>Phycisphaerales</taxon>
        <taxon>Phycisphaeraceae</taxon>
        <taxon>Algisphaera</taxon>
    </lineage>
</organism>
<comment type="caution">
    <text evidence="2">The sequence shown here is derived from an EMBL/GenBank/DDBJ whole genome shotgun (WGS) entry which is preliminary data.</text>
</comment>
<keyword evidence="3" id="KW-1185">Reference proteome</keyword>
<dbReference type="InterPro" id="IPR051680">
    <property type="entry name" value="ATP-dep_Glu-Cys_Ligase-2"/>
</dbReference>
<dbReference type="RefSeq" id="WP_184676627.1">
    <property type="nucleotide sequence ID" value="NZ_JACHGY010000001.1"/>
</dbReference>
<dbReference type="Pfam" id="PF04168">
    <property type="entry name" value="Alpha-E"/>
    <property type="match status" value="1"/>
</dbReference>
<evidence type="ECO:0000259" key="1">
    <source>
        <dbReference type="Pfam" id="PF04168"/>
    </source>
</evidence>
<evidence type="ECO:0000313" key="2">
    <source>
        <dbReference type="EMBL" id="MBB6429026.1"/>
    </source>
</evidence>
<evidence type="ECO:0000313" key="3">
    <source>
        <dbReference type="Proteomes" id="UP000541810"/>
    </source>
</evidence>
<protein>
    <submittedName>
        <fullName evidence="2">Putative alpha-E superfamily protein</fullName>
    </submittedName>
</protein>
<name>A0A7X0H4B3_9BACT</name>
<sequence length="330" mass="37526">MLLSRVANSIYWMTRYIERAENIARFIDVNLQLSLDQFTPSSDPWGPLIDVTGDRAAFDELYDSTTRANVMRFLTLDRRYPNSIANCIALARDNARTIRDIITSEMWQQINAMHITVKRAADDVIREDRPVDFYRAVKEGCLLFSANTDATMSHNEGFEFCKLGRMLERADKTSRVMDVKYFLLLPDAEDVGGALDTVQWAALLRSVGALEMYRQVHGVITPGNVAAFLILDRQFPRSLTHCLEQAQGALVHITGPHNGHSTAVQRCVGRLRSQLQFSQIDEIIDFGLHEYIDDTQTQLNKIDEAIDKAFFRFTPPAEDIFAQQSAQMQQ</sequence>
<feature type="domain" description="DUF403" evidence="1">
    <location>
        <begin position="2"/>
        <end position="311"/>
    </location>
</feature>
<dbReference type="PANTHER" id="PTHR34595:SF7">
    <property type="entry name" value="SLL1039 PROTEIN"/>
    <property type="match status" value="1"/>
</dbReference>
<accession>A0A7X0H4B3</accession>
<dbReference type="EMBL" id="JACHGY010000001">
    <property type="protein sequence ID" value="MBB6429026.1"/>
    <property type="molecule type" value="Genomic_DNA"/>
</dbReference>